<dbReference type="InterPro" id="IPR052709">
    <property type="entry name" value="Transposase-MT_Hybrid"/>
</dbReference>
<name>A0A4C1ZA36_EUMVA</name>
<dbReference type="EMBL" id="BGZK01001664">
    <property type="protein sequence ID" value="GBP84202.1"/>
    <property type="molecule type" value="Genomic_DNA"/>
</dbReference>
<organism evidence="2 3">
    <name type="scientific">Eumeta variegata</name>
    <name type="common">Bagworm moth</name>
    <name type="synonym">Eumeta japonica</name>
    <dbReference type="NCBI Taxonomy" id="151549"/>
    <lineage>
        <taxon>Eukaryota</taxon>
        <taxon>Metazoa</taxon>
        <taxon>Ecdysozoa</taxon>
        <taxon>Arthropoda</taxon>
        <taxon>Hexapoda</taxon>
        <taxon>Insecta</taxon>
        <taxon>Pterygota</taxon>
        <taxon>Neoptera</taxon>
        <taxon>Endopterygota</taxon>
        <taxon>Lepidoptera</taxon>
        <taxon>Glossata</taxon>
        <taxon>Ditrysia</taxon>
        <taxon>Tineoidea</taxon>
        <taxon>Psychidae</taxon>
        <taxon>Oiketicinae</taxon>
        <taxon>Eumeta</taxon>
    </lineage>
</organism>
<dbReference type="GO" id="GO:0032259">
    <property type="term" value="P:methylation"/>
    <property type="evidence" value="ECO:0007669"/>
    <property type="project" value="UniProtKB-KW"/>
</dbReference>
<gene>
    <name evidence="2" type="primary">SETMAR</name>
    <name evidence="2" type="ORF">EVAR_61397_1</name>
</gene>
<comment type="caution">
    <text evidence="2">The sequence shown here is derived from an EMBL/GenBank/DDBJ whole genome shotgun (WGS) entry which is preliminary data.</text>
</comment>
<reference evidence="2 3" key="1">
    <citation type="journal article" date="2019" name="Commun. Biol.">
        <title>The bagworm genome reveals a unique fibroin gene that provides high tensile strength.</title>
        <authorList>
            <person name="Kono N."/>
            <person name="Nakamura H."/>
            <person name="Ohtoshi R."/>
            <person name="Tomita M."/>
            <person name="Numata K."/>
            <person name="Arakawa K."/>
        </authorList>
    </citation>
    <scope>NUCLEOTIDE SEQUENCE [LARGE SCALE GENOMIC DNA]</scope>
</reference>
<dbReference type="Proteomes" id="UP000299102">
    <property type="component" value="Unassembled WGS sequence"/>
</dbReference>
<dbReference type="Gene3D" id="3.30.420.10">
    <property type="entry name" value="Ribonuclease H-like superfamily/Ribonuclease H"/>
    <property type="match status" value="1"/>
</dbReference>
<proteinExistence type="predicted"/>
<dbReference type="GO" id="GO:0008168">
    <property type="term" value="F:methyltransferase activity"/>
    <property type="evidence" value="ECO:0007669"/>
    <property type="project" value="UniProtKB-KW"/>
</dbReference>
<dbReference type="STRING" id="151549.A0A4C1ZA36"/>
<dbReference type="PANTHER" id="PTHR46060:SF1">
    <property type="entry name" value="MARINER MOS1 TRANSPOSASE-LIKE PROTEIN"/>
    <property type="match status" value="1"/>
</dbReference>
<dbReference type="InterPro" id="IPR036397">
    <property type="entry name" value="RNaseH_sf"/>
</dbReference>
<keyword evidence="3" id="KW-1185">Reference proteome</keyword>
<evidence type="ECO:0000313" key="2">
    <source>
        <dbReference type="EMBL" id="GBP84202.1"/>
    </source>
</evidence>
<sequence length="154" mass="17799">MQTGMPAWRGAFLCRTTSRIGLVSRESGRGAKSPYVVIALLESHKTVNLEWQATIRLPEVFEEIRRNNRQRRIILHHDNASCYTSAETTWFSRGQKIELTGHPPYSPDLSPYDFYLFPSVKNYLRGQRFSSREEAIDAFKMYVSEIPQSNAKKL</sequence>
<dbReference type="GO" id="GO:0003676">
    <property type="term" value="F:nucleic acid binding"/>
    <property type="evidence" value="ECO:0007669"/>
    <property type="project" value="InterPro"/>
</dbReference>
<dbReference type="PANTHER" id="PTHR46060">
    <property type="entry name" value="MARINER MOS1 TRANSPOSASE-LIKE PROTEIN"/>
    <property type="match status" value="1"/>
</dbReference>
<evidence type="ECO:0000313" key="3">
    <source>
        <dbReference type="Proteomes" id="UP000299102"/>
    </source>
</evidence>
<evidence type="ECO:0000259" key="1">
    <source>
        <dbReference type="Pfam" id="PF13358"/>
    </source>
</evidence>
<dbReference type="InterPro" id="IPR038717">
    <property type="entry name" value="Tc1-like_DDE_dom"/>
</dbReference>
<protein>
    <submittedName>
        <fullName evidence="2">Histone-lysine N-methyltransferase SETMAR</fullName>
    </submittedName>
</protein>
<dbReference type="SUPFAM" id="SSF53098">
    <property type="entry name" value="Ribonuclease H-like"/>
    <property type="match status" value="1"/>
</dbReference>
<dbReference type="AlphaFoldDB" id="A0A4C1ZA36"/>
<dbReference type="Pfam" id="PF13358">
    <property type="entry name" value="DDE_3"/>
    <property type="match status" value="1"/>
</dbReference>
<keyword evidence="2" id="KW-0489">Methyltransferase</keyword>
<feature type="domain" description="Tc1-like transposase DDE" evidence="1">
    <location>
        <begin position="58"/>
        <end position="134"/>
    </location>
</feature>
<keyword evidence="2" id="KW-0808">Transferase</keyword>
<dbReference type="OrthoDB" id="10017160at2759"/>
<dbReference type="InterPro" id="IPR012337">
    <property type="entry name" value="RNaseH-like_sf"/>
</dbReference>
<accession>A0A4C1ZA36</accession>